<feature type="transmembrane region" description="Helical" evidence="3">
    <location>
        <begin position="102"/>
        <end position="119"/>
    </location>
</feature>
<keyword evidence="3" id="KW-0472">Membrane</keyword>
<keyword evidence="5" id="KW-1185">Reference proteome</keyword>
<comment type="caution">
    <text evidence="4">The sequence shown here is derived from an EMBL/GenBank/DDBJ whole genome shotgun (WGS) entry which is preliminary data.</text>
</comment>
<evidence type="ECO:0000313" key="5">
    <source>
        <dbReference type="Proteomes" id="UP000289738"/>
    </source>
</evidence>
<accession>A0A444XD86</accession>
<name>A0A444XD86_ARAHY</name>
<proteinExistence type="predicted"/>
<evidence type="ECO:0000256" key="1">
    <source>
        <dbReference type="ARBA" id="ARBA00022614"/>
    </source>
</evidence>
<dbReference type="Proteomes" id="UP000289738">
    <property type="component" value="Chromosome B09"/>
</dbReference>
<evidence type="ECO:0000256" key="3">
    <source>
        <dbReference type="SAM" id="Phobius"/>
    </source>
</evidence>
<gene>
    <name evidence="4" type="ORF">Ahy_B09g095215</name>
</gene>
<dbReference type="EMBL" id="SDMP01000019">
    <property type="protein sequence ID" value="RYQ87686.1"/>
    <property type="molecule type" value="Genomic_DNA"/>
</dbReference>
<keyword evidence="3" id="KW-0812">Transmembrane</keyword>
<keyword evidence="3" id="KW-1133">Transmembrane helix</keyword>
<reference evidence="4 5" key="1">
    <citation type="submission" date="2019-01" db="EMBL/GenBank/DDBJ databases">
        <title>Sequencing of cultivated peanut Arachis hypogaea provides insights into genome evolution and oil improvement.</title>
        <authorList>
            <person name="Chen X."/>
        </authorList>
    </citation>
    <scope>NUCLEOTIDE SEQUENCE [LARGE SCALE GENOMIC DNA]</scope>
    <source>
        <strain evidence="5">cv. Fuhuasheng</strain>
        <tissue evidence="4">Leaves</tissue>
    </source>
</reference>
<keyword evidence="1" id="KW-0433">Leucine-rich repeat</keyword>
<dbReference type="Pfam" id="PF07725">
    <property type="entry name" value="LRR_3"/>
    <property type="match status" value="1"/>
</dbReference>
<dbReference type="AlphaFoldDB" id="A0A444XD86"/>
<protein>
    <submittedName>
        <fullName evidence="4">Uncharacterized protein</fullName>
    </submittedName>
</protein>
<dbReference type="InterPro" id="IPR011713">
    <property type="entry name" value="Leu-rich_rpt_3"/>
</dbReference>
<sequence length="216" mass="24478">MRECWKVVMVFTNEDEMENSAGSVLFDLGFTNAFPTNLEFPDSLRYIQWDGCPLKSLPSHCWPNMFVELSMPFSEAEKLWDGAQNLIQNHYQKQNYLKSQKMHALLLIVIVSEICYFLPVRGNKLGDLFHVRSAQASINVEVPSSNSNLVGFLFFIVLYQAQWCGDIEAQIWIAFLALAIKTGTGSARKLVNRSNNSGGEIQTKIPERLVPRLSPT</sequence>
<evidence type="ECO:0000313" key="4">
    <source>
        <dbReference type="EMBL" id="RYQ87686.1"/>
    </source>
</evidence>
<keyword evidence="2" id="KW-0677">Repeat</keyword>
<evidence type="ECO:0000256" key="2">
    <source>
        <dbReference type="ARBA" id="ARBA00022737"/>
    </source>
</evidence>
<organism evidence="4 5">
    <name type="scientific">Arachis hypogaea</name>
    <name type="common">Peanut</name>
    <dbReference type="NCBI Taxonomy" id="3818"/>
    <lineage>
        <taxon>Eukaryota</taxon>
        <taxon>Viridiplantae</taxon>
        <taxon>Streptophyta</taxon>
        <taxon>Embryophyta</taxon>
        <taxon>Tracheophyta</taxon>
        <taxon>Spermatophyta</taxon>
        <taxon>Magnoliopsida</taxon>
        <taxon>eudicotyledons</taxon>
        <taxon>Gunneridae</taxon>
        <taxon>Pentapetalae</taxon>
        <taxon>rosids</taxon>
        <taxon>fabids</taxon>
        <taxon>Fabales</taxon>
        <taxon>Fabaceae</taxon>
        <taxon>Papilionoideae</taxon>
        <taxon>50 kb inversion clade</taxon>
        <taxon>dalbergioids sensu lato</taxon>
        <taxon>Dalbergieae</taxon>
        <taxon>Pterocarpus clade</taxon>
        <taxon>Arachis</taxon>
    </lineage>
</organism>